<keyword evidence="1" id="KW-1133">Transmembrane helix</keyword>
<proteinExistence type="predicted"/>
<feature type="transmembrane region" description="Helical" evidence="1">
    <location>
        <begin position="94"/>
        <end position="112"/>
    </location>
</feature>
<sequence>MTEKNHNIAVLIGKYLANSLSEDELRTLEEWINASDNNRDLFTEMTDQQQLTGHLQQYYAYDSDRISRKISEAIPAFGPDPVVPMRPVLFMKKWGWAAAAIILLAGGSYYWASREEKVTQLASTHIDIQPGSQGAVLTLADGSQVVLDSMNSGVIASQKGAAVVLSDGELVYNPTAAKSPEQEYNIMTTPKGRQFQVTLPDGTRAWLNAASSIRYPTAFTTNERRVEVTGEVYFEVAKNANKPFFVNVGNKAAIEVLGTSFNVNAYDNEQAVRATLLDGSVRVAVPSAGGNSGLVLKPGQQAMVRDTKVSLAEKEDLDKVMAWKNGLFNFDGADLEEVMRQLERWYNIEVVYENGIPHTRFIGEMSRQIALTDLLEILKRTEVDFRVEGRKLIVLNK</sequence>
<dbReference type="Pfam" id="PF04773">
    <property type="entry name" value="FecR"/>
    <property type="match status" value="1"/>
</dbReference>
<evidence type="ECO:0000259" key="2">
    <source>
        <dbReference type="Pfam" id="PF04773"/>
    </source>
</evidence>
<dbReference type="GO" id="GO:0016989">
    <property type="term" value="F:sigma factor antagonist activity"/>
    <property type="evidence" value="ECO:0007669"/>
    <property type="project" value="TreeGrafter"/>
</dbReference>
<dbReference type="EMBL" id="FNRL01000006">
    <property type="protein sequence ID" value="SEA39437.1"/>
    <property type="molecule type" value="Genomic_DNA"/>
</dbReference>
<reference evidence="5" key="1">
    <citation type="submission" date="2016-10" db="EMBL/GenBank/DDBJ databases">
        <authorList>
            <person name="Varghese N."/>
            <person name="Submissions S."/>
        </authorList>
    </citation>
    <scope>NUCLEOTIDE SEQUENCE [LARGE SCALE GENOMIC DNA]</scope>
    <source>
        <strain evidence="5">DSM 23920</strain>
    </source>
</reference>
<dbReference type="FunFam" id="2.60.120.1440:FF:000001">
    <property type="entry name" value="Putative anti-sigma factor"/>
    <property type="match status" value="1"/>
</dbReference>
<dbReference type="Proteomes" id="UP000199656">
    <property type="component" value="Unassembled WGS sequence"/>
</dbReference>
<dbReference type="Gene3D" id="3.55.50.30">
    <property type="match status" value="1"/>
</dbReference>
<dbReference type="AlphaFoldDB" id="A0A1H4AUG1"/>
<dbReference type="InterPro" id="IPR006860">
    <property type="entry name" value="FecR"/>
</dbReference>
<gene>
    <name evidence="4" type="ORF">SAMN05660909_01772</name>
</gene>
<dbReference type="RefSeq" id="WP_089760730.1">
    <property type="nucleotide sequence ID" value="NZ_BKAT01000009.1"/>
</dbReference>
<dbReference type="PANTHER" id="PTHR30273">
    <property type="entry name" value="PERIPLASMIC SIGNAL SENSOR AND SIGMA FACTOR ACTIVATOR FECR-RELATED"/>
    <property type="match status" value="1"/>
</dbReference>
<evidence type="ECO:0000313" key="4">
    <source>
        <dbReference type="EMBL" id="SEA39437.1"/>
    </source>
</evidence>
<keyword evidence="5" id="KW-1185">Reference proteome</keyword>
<evidence type="ECO:0000259" key="3">
    <source>
        <dbReference type="Pfam" id="PF16344"/>
    </source>
</evidence>
<dbReference type="InterPro" id="IPR012373">
    <property type="entry name" value="Ferrdict_sens_TM"/>
</dbReference>
<keyword evidence="1" id="KW-0812">Transmembrane</keyword>
<name>A0A1H4AUG1_9BACT</name>
<organism evidence="4 5">
    <name type="scientific">Chitinophaga terrae</name>
    <name type="common">ex Kim and Jung 2007</name>
    <dbReference type="NCBI Taxonomy" id="408074"/>
    <lineage>
        <taxon>Bacteria</taxon>
        <taxon>Pseudomonadati</taxon>
        <taxon>Bacteroidota</taxon>
        <taxon>Chitinophagia</taxon>
        <taxon>Chitinophagales</taxon>
        <taxon>Chitinophagaceae</taxon>
        <taxon>Chitinophaga</taxon>
    </lineage>
</organism>
<keyword evidence="1" id="KW-0472">Membrane</keyword>
<dbReference type="STRING" id="408074.SAMN05660909_01772"/>
<feature type="domain" description="FecR protein" evidence="2">
    <location>
        <begin position="187"/>
        <end position="282"/>
    </location>
</feature>
<dbReference type="PANTHER" id="PTHR30273:SF2">
    <property type="entry name" value="PROTEIN FECR"/>
    <property type="match status" value="1"/>
</dbReference>
<dbReference type="Pfam" id="PF16344">
    <property type="entry name" value="FecR_C"/>
    <property type="match status" value="1"/>
</dbReference>
<accession>A0A1H4AUG1</accession>
<evidence type="ECO:0000313" key="5">
    <source>
        <dbReference type="Proteomes" id="UP000199656"/>
    </source>
</evidence>
<feature type="domain" description="Protein FecR C-terminal" evidence="3">
    <location>
        <begin position="328"/>
        <end position="394"/>
    </location>
</feature>
<dbReference type="Gene3D" id="2.60.120.1440">
    <property type="match status" value="1"/>
</dbReference>
<evidence type="ECO:0000256" key="1">
    <source>
        <dbReference type="SAM" id="Phobius"/>
    </source>
</evidence>
<protein>
    <submittedName>
        <fullName evidence="4">FecR family protein</fullName>
    </submittedName>
</protein>
<dbReference type="OrthoDB" id="641696at2"/>
<dbReference type="InterPro" id="IPR032508">
    <property type="entry name" value="FecR_C"/>
</dbReference>